<evidence type="ECO:0000256" key="5">
    <source>
        <dbReference type="ARBA" id="ARBA00023136"/>
    </source>
</evidence>
<evidence type="ECO:0000256" key="1">
    <source>
        <dbReference type="ARBA" id="ARBA00004141"/>
    </source>
</evidence>
<dbReference type="GO" id="GO:0042937">
    <property type="term" value="F:tripeptide transmembrane transporter activity"/>
    <property type="evidence" value="ECO:0007669"/>
    <property type="project" value="InterPro"/>
</dbReference>
<evidence type="ECO:0000313" key="7">
    <source>
        <dbReference type="EMBL" id="KAF5742706.1"/>
    </source>
</evidence>
<evidence type="ECO:0000256" key="4">
    <source>
        <dbReference type="ARBA" id="ARBA00022989"/>
    </source>
</evidence>
<feature type="transmembrane region" description="Helical" evidence="6">
    <location>
        <begin position="502"/>
        <end position="526"/>
    </location>
</feature>
<organism evidence="7 8">
    <name type="scientific">Tripterygium wilfordii</name>
    <name type="common">Thunder God vine</name>
    <dbReference type="NCBI Taxonomy" id="458696"/>
    <lineage>
        <taxon>Eukaryota</taxon>
        <taxon>Viridiplantae</taxon>
        <taxon>Streptophyta</taxon>
        <taxon>Embryophyta</taxon>
        <taxon>Tracheophyta</taxon>
        <taxon>Spermatophyta</taxon>
        <taxon>Magnoliopsida</taxon>
        <taxon>eudicotyledons</taxon>
        <taxon>Gunneridae</taxon>
        <taxon>Pentapetalae</taxon>
        <taxon>rosids</taxon>
        <taxon>fabids</taxon>
        <taxon>Celastrales</taxon>
        <taxon>Celastraceae</taxon>
        <taxon>Tripterygium</taxon>
    </lineage>
</organism>
<accession>A0A7J7D9F7</accession>
<dbReference type="GO" id="GO:0016020">
    <property type="term" value="C:membrane"/>
    <property type="evidence" value="ECO:0007669"/>
    <property type="project" value="UniProtKB-SubCell"/>
</dbReference>
<keyword evidence="8" id="KW-1185">Reference proteome</keyword>
<evidence type="ECO:0000256" key="2">
    <source>
        <dbReference type="ARBA" id="ARBA00005982"/>
    </source>
</evidence>
<comment type="caution">
    <text evidence="7">The sequence shown here is derived from an EMBL/GenBank/DDBJ whole genome shotgun (WGS) entry which is preliminary data.</text>
</comment>
<dbReference type="SUPFAM" id="SSF103473">
    <property type="entry name" value="MFS general substrate transporter"/>
    <property type="match status" value="1"/>
</dbReference>
<feature type="transmembrane region" description="Helical" evidence="6">
    <location>
        <begin position="198"/>
        <end position="217"/>
    </location>
</feature>
<evidence type="ECO:0000256" key="6">
    <source>
        <dbReference type="SAM" id="Phobius"/>
    </source>
</evidence>
<dbReference type="Pfam" id="PF00854">
    <property type="entry name" value="PTR2"/>
    <property type="match status" value="1"/>
</dbReference>
<dbReference type="InterPro" id="IPR000109">
    <property type="entry name" value="POT_fam"/>
</dbReference>
<comment type="similarity">
    <text evidence="2">Belongs to the major facilitator superfamily. Proton-dependent oligopeptide transporter (POT/PTR) (TC 2.A.17) family.</text>
</comment>
<dbReference type="InterPro" id="IPR044739">
    <property type="entry name" value="NRT1/PTR"/>
</dbReference>
<dbReference type="AlphaFoldDB" id="A0A7J7D9F7"/>
<feature type="transmembrane region" description="Helical" evidence="6">
    <location>
        <begin position="223"/>
        <end position="244"/>
    </location>
</feature>
<comment type="subcellular location">
    <subcellularLocation>
        <location evidence="1">Membrane</location>
        <topology evidence="1">Multi-pass membrane protein</topology>
    </subcellularLocation>
</comment>
<feature type="transmembrane region" description="Helical" evidence="6">
    <location>
        <begin position="335"/>
        <end position="357"/>
    </location>
</feature>
<dbReference type="InParanoid" id="A0A7J7D9F7"/>
<proteinExistence type="inferred from homology"/>
<gene>
    <name evidence="7" type="ORF">HS088_TW09G00758</name>
</gene>
<feature type="transmembrane region" description="Helical" evidence="6">
    <location>
        <begin position="109"/>
        <end position="127"/>
    </location>
</feature>
<feature type="transmembrane region" description="Helical" evidence="6">
    <location>
        <begin position="546"/>
        <end position="566"/>
    </location>
</feature>
<protein>
    <submittedName>
        <fullName evidence="7">Protein NRT1/ PTR FAMILY 5.6-like</fullName>
    </submittedName>
</protein>
<keyword evidence="4 6" id="KW-1133">Transmembrane helix</keyword>
<feature type="transmembrane region" description="Helical" evidence="6">
    <location>
        <begin position="417"/>
        <end position="438"/>
    </location>
</feature>
<feature type="transmembrane region" description="Helical" evidence="6">
    <location>
        <begin position="85"/>
        <end position="103"/>
    </location>
</feature>
<name>A0A7J7D9F7_TRIWF</name>
<dbReference type="CDD" id="cd17417">
    <property type="entry name" value="MFS_NPF5"/>
    <property type="match status" value="1"/>
</dbReference>
<evidence type="ECO:0000256" key="3">
    <source>
        <dbReference type="ARBA" id="ARBA00022692"/>
    </source>
</evidence>
<dbReference type="OrthoDB" id="8904098at2759"/>
<reference evidence="7 8" key="1">
    <citation type="journal article" date="2020" name="Nat. Commun.">
        <title>Genome of Tripterygium wilfordii and identification of cytochrome P450 involved in triptolide biosynthesis.</title>
        <authorList>
            <person name="Tu L."/>
            <person name="Su P."/>
            <person name="Zhang Z."/>
            <person name="Gao L."/>
            <person name="Wang J."/>
            <person name="Hu T."/>
            <person name="Zhou J."/>
            <person name="Zhang Y."/>
            <person name="Zhao Y."/>
            <person name="Liu Y."/>
            <person name="Song Y."/>
            <person name="Tong Y."/>
            <person name="Lu Y."/>
            <person name="Yang J."/>
            <person name="Xu C."/>
            <person name="Jia M."/>
            <person name="Peters R.J."/>
            <person name="Huang L."/>
            <person name="Gao W."/>
        </authorList>
    </citation>
    <scope>NUCLEOTIDE SEQUENCE [LARGE SCALE GENOMIC DNA]</scope>
    <source>
        <strain evidence="8">cv. XIE 37</strain>
        <tissue evidence="7">Leaf</tissue>
    </source>
</reference>
<dbReference type="InterPro" id="IPR036259">
    <property type="entry name" value="MFS_trans_sf"/>
</dbReference>
<keyword evidence="3 6" id="KW-0812">Transmembrane</keyword>
<dbReference type="GO" id="GO:0071916">
    <property type="term" value="F:dipeptide transmembrane transporter activity"/>
    <property type="evidence" value="ECO:0007669"/>
    <property type="project" value="InterPro"/>
</dbReference>
<dbReference type="Gene3D" id="1.20.1250.20">
    <property type="entry name" value="MFS general substrate transporter like domains"/>
    <property type="match status" value="1"/>
</dbReference>
<dbReference type="PANTHER" id="PTHR11654">
    <property type="entry name" value="OLIGOPEPTIDE TRANSPORTER-RELATED"/>
    <property type="match status" value="1"/>
</dbReference>
<feature type="transmembrane region" description="Helical" evidence="6">
    <location>
        <begin position="471"/>
        <end position="490"/>
    </location>
</feature>
<keyword evidence="5 6" id="KW-0472">Membrane</keyword>
<dbReference type="Proteomes" id="UP000593562">
    <property type="component" value="Unassembled WGS sequence"/>
</dbReference>
<sequence length="578" mass="64812">MEQEMVINKQGNAGAGAEDKWVHDSSVDYKGSVPLRASTGVWKASLFIITIEFSERLSFFGIAPNLISYLTKVLHQDLKTAAKNVNYWTGVTTMTPLLGGYLADAYTGRFNMVLISSLIYLIGLSLLTMSQFIPSLKACNRGICTKPRKIHETVFFLALYCISLGTGGHKPCLQSLGADQFDDGHSEERKKKMSYFNWWNFALSCGLFLGVTVIVYTQDNTSWGVAYLILAITMALTILIFYLGKPYYRYRLPQGSPLKPMLQVLVAAIRKRKLPYPASPTLLYEETDSTLFQGRLLGHTSRLRFLDKAAILEDKESYKNPWRLATVTRVEELKLVLNMIPIWLTSLMFGICLAQPATFFVKQGATMNRRIGSSFMIPAASIYTFAAIGTIIAVVTYDKVLVPFLRKTTGNERGISILKRVGIGMIFSALSMAVAALVERERLRIAEKENVAVMAKKGSLSMSVFWLVPQYMILAVADGFTLVGLQEYFYDQVPDSMRSLGLAFYLSVIGVGSFLSNFLIMITDHVTGKSGKSWFGKDLNTSRLDYFYWLLAVLTSLNLCAFVMFARRYQYKNVQGRE</sequence>
<feature type="transmembrane region" description="Helical" evidence="6">
    <location>
        <begin position="377"/>
        <end position="397"/>
    </location>
</feature>
<evidence type="ECO:0000313" key="8">
    <source>
        <dbReference type="Proteomes" id="UP000593562"/>
    </source>
</evidence>
<dbReference type="EMBL" id="JAAARO010000009">
    <property type="protein sequence ID" value="KAF5742706.1"/>
    <property type="molecule type" value="Genomic_DNA"/>
</dbReference>